<evidence type="ECO:0000313" key="11">
    <source>
        <dbReference type="EMBL" id="CAD6993468.1"/>
    </source>
</evidence>
<evidence type="ECO:0000256" key="6">
    <source>
        <dbReference type="ARBA" id="ARBA00022989"/>
    </source>
</evidence>
<keyword evidence="9 10" id="KW-0275">Fatty acid biosynthesis</keyword>
<evidence type="ECO:0000256" key="5">
    <source>
        <dbReference type="ARBA" id="ARBA00022832"/>
    </source>
</evidence>
<feature type="transmembrane region" description="Helical" evidence="10">
    <location>
        <begin position="138"/>
        <end position="154"/>
    </location>
</feature>
<dbReference type="OrthoDB" id="434092at2759"/>
<dbReference type="GO" id="GO:0009922">
    <property type="term" value="F:fatty acid elongase activity"/>
    <property type="evidence" value="ECO:0007669"/>
    <property type="project" value="UniProtKB-EC"/>
</dbReference>
<keyword evidence="6 10" id="KW-1133">Transmembrane helix</keyword>
<dbReference type="GO" id="GO:0005789">
    <property type="term" value="C:endoplasmic reticulum membrane"/>
    <property type="evidence" value="ECO:0007669"/>
    <property type="project" value="TreeGrafter"/>
</dbReference>
<comment type="caution">
    <text evidence="10">Lacks conserved residue(s) required for the propagation of feature annotation.</text>
</comment>
<name>A0A811U534_CERCA</name>
<evidence type="ECO:0000256" key="4">
    <source>
        <dbReference type="ARBA" id="ARBA00022692"/>
    </source>
</evidence>
<protein>
    <recommendedName>
        <fullName evidence="10">Elongation of very long chain fatty acids protein</fullName>
        <ecNumber evidence="10">2.3.1.199</ecNumber>
    </recommendedName>
    <alternativeName>
        <fullName evidence="10">Very-long-chain 3-oxoacyl-CoA synthase</fullName>
    </alternativeName>
</protein>
<keyword evidence="2 10" id="KW-0444">Lipid biosynthesis</keyword>
<dbReference type="EMBL" id="CAJHJT010000001">
    <property type="protein sequence ID" value="CAD6993468.1"/>
    <property type="molecule type" value="Genomic_DNA"/>
</dbReference>
<accession>A0A811U534</accession>
<dbReference type="PANTHER" id="PTHR11157:SF22">
    <property type="entry name" value="ELONGATION OF VERY LONG CHAIN FATTY ACIDS PROTEIN"/>
    <property type="match status" value="1"/>
</dbReference>
<keyword evidence="7 10" id="KW-0443">Lipid metabolism</keyword>
<dbReference type="PANTHER" id="PTHR11157">
    <property type="entry name" value="FATTY ACID ACYL TRANSFERASE-RELATED"/>
    <property type="match status" value="1"/>
</dbReference>
<sequence length="198" mass="23263">MNSNITSRFDMAAEIATIALDEFKAHHVHWNYTGLIQRYYHLVERDFGGMYCLQKNIRITLNTHIEMLNELETNSSSEVTFDKQKKIGDKLDPRAIRFPLMEHPLYTFGLVAIYLSWVLAIGPIFMRDRKPFQLRRTLVIYNAFQVALSAYMFYEHLMAGWLNNYNLKCEPVDYSDGPMSKRVSDRLKLMKNNLLLKN</sequence>
<keyword evidence="12" id="KW-1185">Reference proteome</keyword>
<dbReference type="Pfam" id="PF01151">
    <property type="entry name" value="ELO"/>
    <property type="match status" value="1"/>
</dbReference>
<dbReference type="Proteomes" id="UP000606786">
    <property type="component" value="Unassembled WGS sequence"/>
</dbReference>
<evidence type="ECO:0000256" key="1">
    <source>
        <dbReference type="ARBA" id="ARBA00004141"/>
    </source>
</evidence>
<dbReference type="AlphaFoldDB" id="A0A811U534"/>
<reference evidence="11" key="1">
    <citation type="submission" date="2020-11" db="EMBL/GenBank/DDBJ databases">
        <authorList>
            <person name="Whitehead M."/>
        </authorList>
    </citation>
    <scope>NUCLEOTIDE SEQUENCE</scope>
    <source>
        <strain evidence="11">EGII</strain>
    </source>
</reference>
<proteinExistence type="inferred from homology"/>
<dbReference type="InterPro" id="IPR002076">
    <property type="entry name" value="ELO_fam"/>
</dbReference>
<dbReference type="GO" id="GO:0019367">
    <property type="term" value="P:fatty acid elongation, saturated fatty acid"/>
    <property type="evidence" value="ECO:0007669"/>
    <property type="project" value="TreeGrafter"/>
</dbReference>
<comment type="similarity">
    <text evidence="10">Belongs to the ELO family.</text>
</comment>
<comment type="catalytic activity">
    <reaction evidence="10">
        <text>a very-long-chain acyl-CoA + malonyl-CoA + H(+) = a very-long-chain 3-oxoacyl-CoA + CO2 + CoA</text>
        <dbReference type="Rhea" id="RHEA:32727"/>
        <dbReference type="ChEBI" id="CHEBI:15378"/>
        <dbReference type="ChEBI" id="CHEBI:16526"/>
        <dbReference type="ChEBI" id="CHEBI:57287"/>
        <dbReference type="ChEBI" id="CHEBI:57384"/>
        <dbReference type="ChEBI" id="CHEBI:90725"/>
        <dbReference type="ChEBI" id="CHEBI:90736"/>
        <dbReference type="EC" id="2.3.1.199"/>
    </reaction>
</comment>
<dbReference type="GO" id="GO:0042761">
    <property type="term" value="P:very long-chain fatty acid biosynthetic process"/>
    <property type="evidence" value="ECO:0007669"/>
    <property type="project" value="TreeGrafter"/>
</dbReference>
<evidence type="ECO:0000256" key="10">
    <source>
        <dbReference type="RuleBase" id="RU361115"/>
    </source>
</evidence>
<dbReference type="GO" id="GO:0030148">
    <property type="term" value="P:sphingolipid biosynthetic process"/>
    <property type="evidence" value="ECO:0007669"/>
    <property type="project" value="TreeGrafter"/>
</dbReference>
<evidence type="ECO:0000256" key="2">
    <source>
        <dbReference type="ARBA" id="ARBA00022516"/>
    </source>
</evidence>
<keyword evidence="3 10" id="KW-0808">Transferase</keyword>
<comment type="caution">
    <text evidence="11">The sequence shown here is derived from an EMBL/GenBank/DDBJ whole genome shotgun (WGS) entry which is preliminary data.</text>
</comment>
<dbReference type="GO" id="GO:0034625">
    <property type="term" value="P:fatty acid elongation, monounsaturated fatty acid"/>
    <property type="evidence" value="ECO:0007669"/>
    <property type="project" value="TreeGrafter"/>
</dbReference>
<dbReference type="GO" id="GO:0034626">
    <property type="term" value="P:fatty acid elongation, polyunsaturated fatty acid"/>
    <property type="evidence" value="ECO:0007669"/>
    <property type="project" value="TreeGrafter"/>
</dbReference>
<evidence type="ECO:0000256" key="9">
    <source>
        <dbReference type="ARBA" id="ARBA00023160"/>
    </source>
</evidence>
<keyword evidence="4 10" id="KW-0812">Transmembrane</keyword>
<keyword evidence="8 10" id="KW-0472">Membrane</keyword>
<evidence type="ECO:0000256" key="3">
    <source>
        <dbReference type="ARBA" id="ARBA00022679"/>
    </source>
</evidence>
<keyword evidence="5 10" id="KW-0276">Fatty acid metabolism</keyword>
<comment type="subcellular location">
    <subcellularLocation>
        <location evidence="1">Membrane</location>
        <topology evidence="1">Multi-pass membrane protein</topology>
    </subcellularLocation>
</comment>
<feature type="transmembrane region" description="Helical" evidence="10">
    <location>
        <begin position="105"/>
        <end position="126"/>
    </location>
</feature>
<evidence type="ECO:0000256" key="7">
    <source>
        <dbReference type="ARBA" id="ARBA00023098"/>
    </source>
</evidence>
<dbReference type="EC" id="2.3.1.199" evidence="10"/>
<organism evidence="11 12">
    <name type="scientific">Ceratitis capitata</name>
    <name type="common">Mediterranean fruit fly</name>
    <name type="synonym">Tephritis capitata</name>
    <dbReference type="NCBI Taxonomy" id="7213"/>
    <lineage>
        <taxon>Eukaryota</taxon>
        <taxon>Metazoa</taxon>
        <taxon>Ecdysozoa</taxon>
        <taxon>Arthropoda</taxon>
        <taxon>Hexapoda</taxon>
        <taxon>Insecta</taxon>
        <taxon>Pterygota</taxon>
        <taxon>Neoptera</taxon>
        <taxon>Endopterygota</taxon>
        <taxon>Diptera</taxon>
        <taxon>Brachycera</taxon>
        <taxon>Muscomorpha</taxon>
        <taxon>Tephritoidea</taxon>
        <taxon>Tephritidae</taxon>
        <taxon>Ceratitis</taxon>
        <taxon>Ceratitis</taxon>
    </lineage>
</organism>
<evidence type="ECO:0000256" key="8">
    <source>
        <dbReference type="ARBA" id="ARBA00023136"/>
    </source>
</evidence>
<evidence type="ECO:0000313" key="12">
    <source>
        <dbReference type="Proteomes" id="UP000606786"/>
    </source>
</evidence>
<gene>
    <name evidence="11" type="ORF">CCAP1982_LOCUS2280</name>
</gene>